<dbReference type="Proteomes" id="UP000578252">
    <property type="component" value="Unassembled WGS sequence"/>
</dbReference>
<evidence type="ECO:0000256" key="1">
    <source>
        <dbReference type="SAM" id="SignalP"/>
    </source>
</evidence>
<dbReference type="EMBL" id="VSZY01000005">
    <property type="protein sequence ID" value="MCU9968686.1"/>
    <property type="molecule type" value="Genomic_DNA"/>
</dbReference>
<dbReference type="Proteomes" id="UP001209486">
    <property type="component" value="Unassembled WGS sequence"/>
</dbReference>
<keyword evidence="1" id="KW-0732">Signal</keyword>
<dbReference type="EMBL" id="JABCUR010000005">
    <property type="protein sequence ID" value="NMW65300.1"/>
    <property type="molecule type" value="Genomic_DNA"/>
</dbReference>
<reference evidence="5 6" key="1">
    <citation type="submission" date="2018-06" db="EMBL/GenBank/DDBJ databases">
        <authorList>
            <consortium name="Pathogen Informatics"/>
            <person name="Doyle S."/>
        </authorList>
    </citation>
    <scope>NUCLEOTIDE SEQUENCE [LARGE SCALE GENOMIC DNA]</scope>
    <source>
        <strain evidence="5 6">NCTC11819</strain>
    </source>
</reference>
<reference evidence="7 8" key="3">
    <citation type="submission" date="2020-04" db="EMBL/GenBank/DDBJ databases">
        <title>Antimicrobial susceptibility and clonality of vaginal-derived multi-drug resistant Mobiluncus isolates in China.</title>
        <authorList>
            <person name="Zhang X."/>
        </authorList>
    </citation>
    <scope>NUCLEOTIDE SEQUENCE [LARGE SCALE GENOMIC DNA]</scope>
    <source>
        <strain evidence="3 7">13</strain>
        <strain evidence="4 8">7</strain>
    </source>
</reference>
<evidence type="ECO:0000313" key="7">
    <source>
        <dbReference type="Proteomes" id="UP000578252"/>
    </source>
</evidence>
<dbReference type="RefSeq" id="WP_004012146.1">
    <property type="nucleotide sequence ID" value="NZ_CAMPNB010000001.1"/>
</dbReference>
<feature type="signal peptide" evidence="1">
    <location>
        <begin position="1"/>
        <end position="37"/>
    </location>
</feature>
<dbReference type="EMBL" id="UGGQ01000006">
    <property type="protein sequence ID" value="STO17197.1"/>
    <property type="molecule type" value="Genomic_DNA"/>
</dbReference>
<evidence type="ECO:0000313" key="5">
    <source>
        <dbReference type="EMBL" id="STO17197.1"/>
    </source>
</evidence>
<organism evidence="3 7">
    <name type="scientific">Mobiluncus mulieris</name>
    <dbReference type="NCBI Taxonomy" id="2052"/>
    <lineage>
        <taxon>Bacteria</taxon>
        <taxon>Bacillati</taxon>
        <taxon>Actinomycetota</taxon>
        <taxon>Actinomycetes</taxon>
        <taxon>Actinomycetales</taxon>
        <taxon>Actinomycetaceae</taxon>
        <taxon>Mobiluncus</taxon>
    </lineage>
</organism>
<comment type="caution">
    <text evidence="3">The sequence shown here is derived from an EMBL/GenBank/DDBJ whole genome shotgun (WGS) entry which is preliminary data.</text>
</comment>
<accession>A0A2J9KRQ3</accession>
<sequence length="479" mass="52785">MRVKVNRFSKLSLALVAAFSLLATLCLNFTNVPPANAATIDLFTASSPGFEVNTFDHNTTVSVSGSVRNGEWTGGAATTPGQLAPRGTINAQVEGNMGTDCDQNDCPYGAGFGYKAMMQFRFDPANWYEIGILNEGFVTYGPQIVVRGTDKGNMFQTITPLVTMAQQVNNASIVEKMRDGTHLDIDQQHFVRSHRHLIKAQWTRNFIMFVVDNTRIFGKYKFAWPTNGVQVSFQGAGKHPGNAINAKFTNINYTAGGVTGRAVFIPDGKPYASISADMMSNGWGTGFSAYIKFHDGYGSAISGGIQTALTAHETWGRPYLISGRMQDGIFDYDYIQPADYRTHNVRVEWWKDSGWAVIWLDGKPVANMRAHLKGRLYASVEGNAAHNGDVVHAYFDHVEARVGYKETRDCGFFPLWDSVKNYGINTVWDGKGHFEIHGTAQGVPDGKDWDTTLVGAVVMTWQYQPGEKADANAKCMKES</sequence>
<dbReference type="Proteomes" id="UP000582487">
    <property type="component" value="Unassembled WGS sequence"/>
</dbReference>
<evidence type="ECO:0000313" key="2">
    <source>
        <dbReference type="EMBL" id="MCU9968686.1"/>
    </source>
</evidence>
<name>A0A2J9KRQ3_9ACTO</name>
<evidence type="ECO:0000313" key="9">
    <source>
        <dbReference type="Proteomes" id="UP001209486"/>
    </source>
</evidence>
<dbReference type="EMBL" id="JABCUV010000001">
    <property type="protein sequence ID" value="NMW92514.1"/>
    <property type="molecule type" value="Genomic_DNA"/>
</dbReference>
<dbReference type="GeneID" id="61168169"/>
<evidence type="ECO:0000313" key="8">
    <source>
        <dbReference type="Proteomes" id="UP000582487"/>
    </source>
</evidence>
<dbReference type="AlphaFoldDB" id="A0A2J9KRQ3"/>
<dbReference type="OrthoDB" id="5015214at2"/>
<evidence type="ECO:0000313" key="4">
    <source>
        <dbReference type="EMBL" id="NMW92514.1"/>
    </source>
</evidence>
<protein>
    <submittedName>
        <fullName evidence="3">Uncharacterized protein</fullName>
    </submittedName>
</protein>
<proteinExistence type="predicted"/>
<dbReference type="Proteomes" id="UP000255284">
    <property type="component" value="Unassembled WGS sequence"/>
</dbReference>
<evidence type="ECO:0000313" key="6">
    <source>
        <dbReference type="Proteomes" id="UP000255284"/>
    </source>
</evidence>
<gene>
    <name evidence="2" type="ORF">FYZ43_04560</name>
    <name evidence="4" type="ORF">HHJ74_02120</name>
    <name evidence="3" type="ORF">HHJ78_07115</name>
    <name evidence="5" type="ORF">NCTC11819_01782</name>
</gene>
<evidence type="ECO:0000313" key="3">
    <source>
        <dbReference type="EMBL" id="NMW65300.1"/>
    </source>
</evidence>
<reference evidence="2 9" key="2">
    <citation type="submission" date="2019-08" db="EMBL/GenBank/DDBJ databases">
        <title>Comparison of rpoB and gyrB Sequences from Mobiluncus Species and Development of a Multiplex PCR Method for Clinical Detection of Mobiluncus curtisii and Mobiluncus mulieris.</title>
        <authorList>
            <person name="Yang L."/>
            <person name="Shen Y."/>
            <person name="Xu G."/>
            <person name="Shu L.-B."/>
            <person name="Hu J."/>
            <person name="Zhang R."/>
            <person name="Wang Y."/>
            <person name="Zhou H.-W."/>
            <person name="Zhang X."/>
        </authorList>
    </citation>
    <scope>NUCLEOTIDE SEQUENCE [LARGE SCALE GENOMIC DNA]</scope>
    <source>
        <strain evidence="2 9">M26</strain>
    </source>
</reference>
<feature type="chain" id="PRO_5044383286" evidence="1">
    <location>
        <begin position="38"/>
        <end position="479"/>
    </location>
</feature>